<organism evidence="1 2">
    <name type="scientific">Desulfonema ishimotonii</name>
    <dbReference type="NCBI Taxonomy" id="45657"/>
    <lineage>
        <taxon>Bacteria</taxon>
        <taxon>Pseudomonadati</taxon>
        <taxon>Thermodesulfobacteriota</taxon>
        <taxon>Desulfobacteria</taxon>
        <taxon>Desulfobacterales</taxon>
        <taxon>Desulfococcaceae</taxon>
        <taxon>Desulfonema</taxon>
    </lineage>
</organism>
<comment type="caution">
    <text evidence="1">The sequence shown here is derived from an EMBL/GenBank/DDBJ whole genome shotgun (WGS) entry which is preliminary data.</text>
</comment>
<sequence length="106" mass="12189">MTEKRKGRLTIECDEMWSFVENKDNKMWIWLAKDIDTKEIVGAHTGSRDGEGSRKLWDSLPSFTDNVLFPIQISGLLTRAYFLPCVIVRWEKEAERRIISGASTAP</sequence>
<gene>
    <name evidence="1" type="ORF">DENIS_0410</name>
</gene>
<evidence type="ECO:0000313" key="1">
    <source>
        <dbReference type="EMBL" id="GBC59471.1"/>
    </source>
</evidence>
<dbReference type="Pfam" id="PF03400">
    <property type="entry name" value="DDE_Tnp_IS1"/>
    <property type="match status" value="1"/>
</dbReference>
<keyword evidence="2" id="KW-1185">Reference proteome</keyword>
<protein>
    <recommendedName>
        <fullName evidence="3">IS1 family transposase</fullName>
    </recommendedName>
</protein>
<name>A0A401FR82_9BACT</name>
<accession>A0A401FR82</accession>
<dbReference type="InterPro" id="IPR005063">
    <property type="entry name" value="Transposase_27"/>
</dbReference>
<reference evidence="2" key="1">
    <citation type="submission" date="2017-11" db="EMBL/GenBank/DDBJ databases">
        <authorList>
            <person name="Watanabe M."/>
            <person name="Kojima H."/>
        </authorList>
    </citation>
    <scope>NUCLEOTIDE SEQUENCE [LARGE SCALE GENOMIC DNA]</scope>
    <source>
        <strain evidence="2">Tokyo 01</strain>
    </source>
</reference>
<dbReference type="GO" id="GO:0006313">
    <property type="term" value="P:DNA transposition"/>
    <property type="evidence" value="ECO:0007669"/>
    <property type="project" value="InterPro"/>
</dbReference>
<dbReference type="Proteomes" id="UP000288096">
    <property type="component" value="Unassembled WGS sequence"/>
</dbReference>
<dbReference type="GO" id="GO:0003677">
    <property type="term" value="F:DNA binding"/>
    <property type="evidence" value="ECO:0007669"/>
    <property type="project" value="InterPro"/>
</dbReference>
<dbReference type="AlphaFoldDB" id="A0A401FR82"/>
<proteinExistence type="predicted"/>
<dbReference type="GO" id="GO:0004803">
    <property type="term" value="F:transposase activity"/>
    <property type="evidence" value="ECO:0007669"/>
    <property type="project" value="InterPro"/>
</dbReference>
<evidence type="ECO:0000313" key="2">
    <source>
        <dbReference type="Proteomes" id="UP000288096"/>
    </source>
</evidence>
<reference evidence="2" key="2">
    <citation type="submission" date="2019-01" db="EMBL/GenBank/DDBJ databases">
        <title>Genome sequence of Desulfonema ishimotonii strain Tokyo 01.</title>
        <authorList>
            <person name="Fukui M."/>
        </authorList>
    </citation>
    <scope>NUCLEOTIDE SEQUENCE [LARGE SCALE GENOMIC DNA]</scope>
    <source>
        <strain evidence="2">Tokyo 01</strain>
    </source>
</reference>
<dbReference type="EMBL" id="BEXT01000001">
    <property type="protein sequence ID" value="GBC59471.1"/>
    <property type="molecule type" value="Genomic_DNA"/>
</dbReference>
<evidence type="ECO:0008006" key="3">
    <source>
        <dbReference type="Google" id="ProtNLM"/>
    </source>
</evidence>
<dbReference type="OrthoDB" id="5625565at2"/>